<comment type="caution">
    <text evidence="3">The sequence shown here is derived from an EMBL/GenBank/DDBJ whole genome shotgun (WGS) entry which is preliminary data.</text>
</comment>
<accession>A0A8J2MKD5</accession>
<dbReference type="InterPro" id="IPR036397">
    <property type="entry name" value="RNaseH_sf"/>
</dbReference>
<feature type="region of interest" description="Disordered" evidence="1">
    <location>
        <begin position="43"/>
        <end position="71"/>
    </location>
</feature>
<gene>
    <name evidence="3" type="ORF">HICCMSTLAB_LOCUS5744</name>
</gene>
<organism evidence="3 4">
    <name type="scientific">Cotesia congregata</name>
    <name type="common">Parasitoid wasp</name>
    <name type="synonym">Apanteles congregatus</name>
    <dbReference type="NCBI Taxonomy" id="51543"/>
    <lineage>
        <taxon>Eukaryota</taxon>
        <taxon>Metazoa</taxon>
        <taxon>Ecdysozoa</taxon>
        <taxon>Arthropoda</taxon>
        <taxon>Hexapoda</taxon>
        <taxon>Insecta</taxon>
        <taxon>Pterygota</taxon>
        <taxon>Neoptera</taxon>
        <taxon>Endopterygota</taxon>
        <taxon>Hymenoptera</taxon>
        <taxon>Apocrita</taxon>
        <taxon>Ichneumonoidea</taxon>
        <taxon>Braconidae</taxon>
        <taxon>Microgastrinae</taxon>
        <taxon>Cotesia</taxon>
    </lineage>
</organism>
<dbReference type="Gene3D" id="3.30.420.10">
    <property type="entry name" value="Ribonuclease H-like superfamily/Ribonuclease H"/>
    <property type="match status" value="1"/>
</dbReference>
<evidence type="ECO:0000256" key="1">
    <source>
        <dbReference type="SAM" id="MobiDB-lite"/>
    </source>
</evidence>
<dbReference type="Pfam" id="PF25244">
    <property type="entry name" value="PML_C"/>
    <property type="match status" value="1"/>
</dbReference>
<feature type="domain" description="PML C-terminal" evidence="2">
    <location>
        <begin position="258"/>
        <end position="321"/>
    </location>
</feature>
<dbReference type="InterPro" id="IPR057617">
    <property type="entry name" value="PML_C"/>
</dbReference>
<keyword evidence="4" id="KW-1185">Reference proteome</keyword>
<evidence type="ECO:0000313" key="3">
    <source>
        <dbReference type="EMBL" id="CAG5090776.1"/>
    </source>
</evidence>
<dbReference type="SUPFAM" id="SSF53098">
    <property type="entry name" value="Ribonuclease H-like"/>
    <property type="match status" value="1"/>
</dbReference>
<evidence type="ECO:0000313" key="4">
    <source>
        <dbReference type="Proteomes" id="UP000786811"/>
    </source>
</evidence>
<evidence type="ECO:0000259" key="2">
    <source>
        <dbReference type="Pfam" id="PF25244"/>
    </source>
</evidence>
<dbReference type="OrthoDB" id="7692185at2759"/>
<proteinExistence type="predicted"/>
<dbReference type="GO" id="GO:0003676">
    <property type="term" value="F:nucleic acid binding"/>
    <property type="evidence" value="ECO:0007669"/>
    <property type="project" value="InterPro"/>
</dbReference>
<dbReference type="EMBL" id="CAJNRD030001119">
    <property type="protein sequence ID" value="CAG5090776.1"/>
    <property type="molecule type" value="Genomic_DNA"/>
</dbReference>
<dbReference type="AlphaFoldDB" id="A0A8J2MKD5"/>
<sequence length="323" mass="36988">MAHKASKNMCYSLSESSDYRWASAVCTKNDGEQYLSTVKEKLNLSPGKNTEPYAANRDSQRKRRAEASQMHSAKCRRNLLKQDRENLQNSEGVQYSPNCGFDTDINNNEDIELDELMEVDEDNLDSFNIVFFDIETKSLENFLKFLRVSPKPSILVAHNAKFDAKHLKSTIKGFTDTLVLFKKQFLDRKGKGLFKLSQLTKDLLPHRKTDNFHEAMFDVEILEELDLIINAKGLKEVVNDIVGAREVAKITGTLDVLKNYVSDNIIKKMALAKITYDDLNKIFPEKSEAGLSHFLSEKVNNKPRLTNRKNIIDNIVLFFQKNK</sequence>
<name>A0A8J2MKD5_COTCN</name>
<reference evidence="3" key="1">
    <citation type="submission" date="2021-04" db="EMBL/GenBank/DDBJ databases">
        <authorList>
            <person name="Chebbi M.A.C M."/>
        </authorList>
    </citation>
    <scope>NUCLEOTIDE SEQUENCE</scope>
</reference>
<dbReference type="Proteomes" id="UP000786811">
    <property type="component" value="Unassembled WGS sequence"/>
</dbReference>
<protein>
    <recommendedName>
        <fullName evidence="2">PML C-terminal domain-containing protein</fullName>
    </recommendedName>
</protein>
<dbReference type="InterPro" id="IPR012337">
    <property type="entry name" value="RNaseH-like_sf"/>
</dbReference>